<dbReference type="STRING" id="371042.NG99_05760"/>
<dbReference type="Pfam" id="PF10798">
    <property type="entry name" value="YmgB"/>
    <property type="match status" value="1"/>
</dbReference>
<dbReference type="Proteomes" id="UP000030351">
    <property type="component" value="Unassembled WGS sequence"/>
</dbReference>
<evidence type="ECO:0000313" key="1">
    <source>
        <dbReference type="EMBL" id="KGT95202.1"/>
    </source>
</evidence>
<dbReference type="InterPro" id="IPR024753">
    <property type="entry name" value="AriR"/>
</dbReference>
<evidence type="ECO:0000313" key="2">
    <source>
        <dbReference type="Proteomes" id="UP000030351"/>
    </source>
</evidence>
<keyword evidence="2" id="KW-1185">Reference proteome</keyword>
<dbReference type="OrthoDB" id="6629193at2"/>
<dbReference type="GO" id="GO:0071468">
    <property type="term" value="P:cellular response to acidic pH"/>
    <property type="evidence" value="ECO:0007669"/>
    <property type="project" value="InterPro"/>
</dbReference>
<accession>A0A0A3Z7Z4</accession>
<name>A0A0A3Z7Z4_9GAMM</name>
<dbReference type="AlphaFoldDB" id="A0A0A3Z7Z4"/>
<protein>
    <submittedName>
        <fullName evidence="1">Regulatory protein AriR</fullName>
    </submittedName>
</protein>
<dbReference type="Gene3D" id="1.20.5.5260">
    <property type="match status" value="1"/>
</dbReference>
<gene>
    <name evidence="1" type="ORF">NG99_05760</name>
</gene>
<dbReference type="RefSeq" id="WP_034889476.1">
    <property type="nucleotide sequence ID" value="NZ_JRUQ01000019.1"/>
</dbReference>
<sequence length="84" mass="9127">MQQTSLEAEIINHFRSAGDSLADEAAVLDSVIRELAVRGQQVTTKAIILSLIGEMECTSDVVKLDVLRNVLEVVVGRTPDDEGF</sequence>
<dbReference type="eggNOG" id="ENOG50336K1">
    <property type="taxonomic scope" value="Bacteria"/>
</dbReference>
<comment type="caution">
    <text evidence="1">The sequence shown here is derived from an EMBL/GenBank/DDBJ whole genome shotgun (WGS) entry which is preliminary data.</text>
</comment>
<reference evidence="1 2" key="1">
    <citation type="submission" date="2014-10" db="EMBL/GenBank/DDBJ databases">
        <title>Genome sequence of Erwinia typographi M043b.</title>
        <authorList>
            <person name="Chan K.-G."/>
            <person name="Tan W.-S."/>
        </authorList>
    </citation>
    <scope>NUCLEOTIDE SEQUENCE [LARGE SCALE GENOMIC DNA]</scope>
    <source>
        <strain evidence="1 2">M043b</strain>
    </source>
</reference>
<proteinExistence type="predicted"/>
<organism evidence="1 2">
    <name type="scientific">Erwinia typographi</name>
    <dbReference type="NCBI Taxonomy" id="371042"/>
    <lineage>
        <taxon>Bacteria</taxon>
        <taxon>Pseudomonadati</taxon>
        <taxon>Pseudomonadota</taxon>
        <taxon>Gammaproteobacteria</taxon>
        <taxon>Enterobacterales</taxon>
        <taxon>Erwiniaceae</taxon>
        <taxon>Erwinia</taxon>
    </lineage>
</organism>
<dbReference type="EMBL" id="JRUQ01000019">
    <property type="protein sequence ID" value="KGT95202.1"/>
    <property type="molecule type" value="Genomic_DNA"/>
</dbReference>